<dbReference type="InterPro" id="IPR009051">
    <property type="entry name" value="Helical_ferredxn"/>
</dbReference>
<evidence type="ECO:0000256" key="3">
    <source>
        <dbReference type="ARBA" id="ARBA00023002"/>
    </source>
</evidence>
<dbReference type="GO" id="GO:0016491">
    <property type="term" value="F:oxidoreductase activity"/>
    <property type="evidence" value="ECO:0007669"/>
    <property type="project" value="UniProtKB-KW"/>
</dbReference>
<protein>
    <recommendedName>
        <fullName evidence="6">4Fe-4S ferredoxin-type domain-containing protein</fullName>
    </recommendedName>
</protein>
<reference evidence="7" key="1">
    <citation type="journal article" date="2015" name="Nature">
        <title>Complex archaea that bridge the gap between prokaryotes and eukaryotes.</title>
        <authorList>
            <person name="Spang A."/>
            <person name="Saw J.H."/>
            <person name="Jorgensen S.L."/>
            <person name="Zaremba-Niedzwiedzka K."/>
            <person name="Martijn J."/>
            <person name="Lind A.E."/>
            <person name="van Eijk R."/>
            <person name="Schleper C."/>
            <person name="Guy L."/>
            <person name="Ettema T.J."/>
        </authorList>
    </citation>
    <scope>NUCLEOTIDE SEQUENCE</scope>
</reference>
<keyword evidence="2" id="KW-0479">Metal-binding</keyword>
<dbReference type="SUPFAM" id="SSF46548">
    <property type="entry name" value="alpha-helical ferredoxin"/>
    <property type="match status" value="1"/>
</dbReference>
<dbReference type="PANTHER" id="PTHR43255">
    <property type="entry name" value="IRON-SULFUR-BINDING OXIDOREDUCTASE FADF-RELATED-RELATED"/>
    <property type="match status" value="1"/>
</dbReference>
<dbReference type="GO" id="GO:0046872">
    <property type="term" value="F:metal ion binding"/>
    <property type="evidence" value="ECO:0007669"/>
    <property type="project" value="UniProtKB-KW"/>
</dbReference>
<dbReference type="PROSITE" id="PS00198">
    <property type="entry name" value="4FE4S_FER_1"/>
    <property type="match status" value="1"/>
</dbReference>
<dbReference type="Gene3D" id="1.10.1060.10">
    <property type="entry name" value="Alpha-helical ferredoxin"/>
    <property type="match status" value="1"/>
</dbReference>
<name>A0A0F9ERB9_9ZZZZ</name>
<dbReference type="PROSITE" id="PS51379">
    <property type="entry name" value="4FE4S_FER_2"/>
    <property type="match status" value="1"/>
</dbReference>
<feature type="domain" description="4Fe-4S ferredoxin-type" evidence="6">
    <location>
        <begin position="19"/>
        <end position="50"/>
    </location>
</feature>
<keyword evidence="3" id="KW-0560">Oxidoreductase</keyword>
<dbReference type="Pfam" id="PF13183">
    <property type="entry name" value="Fer4_8"/>
    <property type="match status" value="1"/>
</dbReference>
<accession>A0A0F9ERB9</accession>
<dbReference type="InterPro" id="IPR051460">
    <property type="entry name" value="HdrC_iron-sulfur_subunit"/>
</dbReference>
<sequence>MRWELSDKALHSDFRRKVEEISGQNLGDCYQCGKCSGGCPVLPDIELSPNRVIRMVQLGLEDAVLANEAIWCCTACGTCNGRCPMGIDIVCVLDTLRGLAEHVKRPRSASDVWTFYRAFLDSVREFGRLSEIALMGAYNINSGRLMTNMMKAPWFFLKGKIGLAPHTIRRIDRLQRVFRRIEEIESK</sequence>
<dbReference type="GO" id="GO:0051539">
    <property type="term" value="F:4 iron, 4 sulfur cluster binding"/>
    <property type="evidence" value="ECO:0007669"/>
    <property type="project" value="UniProtKB-KW"/>
</dbReference>
<keyword evidence="4" id="KW-0408">Iron</keyword>
<dbReference type="EMBL" id="LAZR01035846">
    <property type="protein sequence ID" value="KKL26418.1"/>
    <property type="molecule type" value="Genomic_DNA"/>
</dbReference>
<keyword evidence="1" id="KW-0004">4Fe-4S</keyword>
<evidence type="ECO:0000259" key="6">
    <source>
        <dbReference type="PROSITE" id="PS51379"/>
    </source>
</evidence>
<dbReference type="InterPro" id="IPR017900">
    <property type="entry name" value="4Fe4S_Fe_S_CS"/>
</dbReference>
<dbReference type="PANTHER" id="PTHR43255:SF1">
    <property type="entry name" value="IRON-SULFUR-BINDING OXIDOREDUCTASE FADF-RELATED"/>
    <property type="match status" value="1"/>
</dbReference>
<dbReference type="AlphaFoldDB" id="A0A0F9ERB9"/>
<evidence type="ECO:0000256" key="1">
    <source>
        <dbReference type="ARBA" id="ARBA00022485"/>
    </source>
</evidence>
<evidence type="ECO:0000256" key="5">
    <source>
        <dbReference type="ARBA" id="ARBA00023014"/>
    </source>
</evidence>
<comment type="caution">
    <text evidence="7">The sequence shown here is derived from an EMBL/GenBank/DDBJ whole genome shotgun (WGS) entry which is preliminary data.</text>
</comment>
<organism evidence="7">
    <name type="scientific">marine sediment metagenome</name>
    <dbReference type="NCBI Taxonomy" id="412755"/>
    <lineage>
        <taxon>unclassified sequences</taxon>
        <taxon>metagenomes</taxon>
        <taxon>ecological metagenomes</taxon>
    </lineage>
</organism>
<keyword evidence="5" id="KW-0411">Iron-sulfur</keyword>
<proteinExistence type="predicted"/>
<gene>
    <name evidence="7" type="ORF">LCGC14_2395500</name>
</gene>
<evidence type="ECO:0000313" key="7">
    <source>
        <dbReference type="EMBL" id="KKL26418.1"/>
    </source>
</evidence>
<evidence type="ECO:0000256" key="2">
    <source>
        <dbReference type="ARBA" id="ARBA00022723"/>
    </source>
</evidence>
<dbReference type="GO" id="GO:0005886">
    <property type="term" value="C:plasma membrane"/>
    <property type="evidence" value="ECO:0007669"/>
    <property type="project" value="TreeGrafter"/>
</dbReference>
<evidence type="ECO:0000256" key="4">
    <source>
        <dbReference type="ARBA" id="ARBA00023004"/>
    </source>
</evidence>
<dbReference type="InterPro" id="IPR017896">
    <property type="entry name" value="4Fe4S_Fe-S-bd"/>
</dbReference>